<keyword evidence="2" id="KW-0413">Isomerase</keyword>
<dbReference type="Pfam" id="PF01066">
    <property type="entry name" value="CDP-OH_P_transf"/>
    <property type="match status" value="1"/>
</dbReference>
<dbReference type="InterPro" id="IPR053793">
    <property type="entry name" value="PB1-like"/>
</dbReference>
<feature type="transmembrane region" description="Helical" evidence="5">
    <location>
        <begin position="220"/>
        <end position="240"/>
    </location>
</feature>
<dbReference type="Pfam" id="PF13616">
    <property type="entry name" value="Rotamase_3"/>
    <property type="match status" value="1"/>
</dbReference>
<evidence type="ECO:0000313" key="9">
    <source>
        <dbReference type="EMBL" id="KAH0819147.1"/>
    </source>
</evidence>
<dbReference type="InterPro" id="IPR048254">
    <property type="entry name" value="CDP_ALCOHOL_P_TRANSF_CS"/>
</dbReference>
<keyword evidence="2" id="KW-0697">Rotamase</keyword>
<feature type="transmembrane region" description="Helical" evidence="5">
    <location>
        <begin position="197"/>
        <end position="214"/>
    </location>
</feature>
<dbReference type="Proteomes" id="UP000719412">
    <property type="component" value="Unassembled WGS sequence"/>
</dbReference>
<feature type="transmembrane region" description="Helical" evidence="5">
    <location>
        <begin position="334"/>
        <end position="350"/>
    </location>
</feature>
<dbReference type="InterPro" id="IPR051741">
    <property type="entry name" value="PAR6_homolog"/>
</dbReference>
<dbReference type="SUPFAM" id="SSF54534">
    <property type="entry name" value="FKBP-like"/>
    <property type="match status" value="1"/>
</dbReference>
<dbReference type="SMART" id="SM00228">
    <property type="entry name" value="PDZ"/>
    <property type="match status" value="1"/>
</dbReference>
<dbReference type="FunFam" id="2.30.42.10:FF:000030">
    <property type="entry name" value="Partitioning defective 6 homolog beta"/>
    <property type="match status" value="1"/>
</dbReference>
<dbReference type="Pfam" id="PF00595">
    <property type="entry name" value="PDZ"/>
    <property type="match status" value="1"/>
</dbReference>
<dbReference type="Gene3D" id="3.10.20.90">
    <property type="entry name" value="Phosphatidylinositol 3-kinase Catalytic Subunit, Chain A, domain 1"/>
    <property type="match status" value="1"/>
</dbReference>
<dbReference type="GO" id="GO:0003755">
    <property type="term" value="F:peptidyl-prolyl cis-trans isomerase activity"/>
    <property type="evidence" value="ECO:0007669"/>
    <property type="project" value="UniProtKB-KW"/>
</dbReference>
<evidence type="ECO:0000259" key="8">
    <source>
        <dbReference type="PROSITE" id="PS51745"/>
    </source>
</evidence>
<dbReference type="PROSITE" id="PS50106">
    <property type="entry name" value="PDZ"/>
    <property type="match status" value="1"/>
</dbReference>
<dbReference type="PROSITE" id="PS00379">
    <property type="entry name" value="CDP_ALCOHOL_P_TRANSF"/>
    <property type="match status" value="1"/>
</dbReference>
<keyword evidence="5" id="KW-0812">Transmembrane</keyword>
<dbReference type="InterPro" id="IPR000270">
    <property type="entry name" value="PB1_dom"/>
</dbReference>
<gene>
    <name evidence="9" type="ORF">GEV33_003642</name>
</gene>
<dbReference type="GO" id="GO:0008654">
    <property type="term" value="P:phospholipid biosynthetic process"/>
    <property type="evidence" value="ECO:0007669"/>
    <property type="project" value="InterPro"/>
</dbReference>
<feature type="domain" description="PpiC" evidence="7">
    <location>
        <begin position="31"/>
        <end position="87"/>
    </location>
</feature>
<reference evidence="9" key="1">
    <citation type="journal article" date="2020" name="J Insects Food Feed">
        <title>The yellow mealworm (Tenebrio molitor) genome: a resource for the emerging insects as food and feed industry.</title>
        <authorList>
            <person name="Eriksson T."/>
            <person name="Andere A."/>
            <person name="Kelstrup H."/>
            <person name="Emery V."/>
            <person name="Picard C."/>
        </authorList>
    </citation>
    <scope>NUCLEOTIDE SEQUENCE</scope>
    <source>
        <strain evidence="9">Stoneville</strain>
        <tissue evidence="9">Whole head</tissue>
    </source>
</reference>
<keyword evidence="5" id="KW-1133">Transmembrane helix</keyword>
<evidence type="ECO:0000256" key="2">
    <source>
        <dbReference type="PROSITE-ProRule" id="PRU00278"/>
    </source>
</evidence>
<feature type="compositionally biased region" description="Basic and acidic residues" evidence="4">
    <location>
        <begin position="16"/>
        <end position="30"/>
    </location>
</feature>
<feature type="transmembrane region" description="Helical" evidence="5">
    <location>
        <begin position="157"/>
        <end position="176"/>
    </location>
</feature>
<feature type="domain" description="PB1" evidence="8">
    <location>
        <begin position="359"/>
        <end position="440"/>
    </location>
</feature>
<organism evidence="9 10">
    <name type="scientific">Tenebrio molitor</name>
    <name type="common">Yellow mealworm beetle</name>
    <dbReference type="NCBI Taxonomy" id="7067"/>
    <lineage>
        <taxon>Eukaryota</taxon>
        <taxon>Metazoa</taxon>
        <taxon>Ecdysozoa</taxon>
        <taxon>Arthropoda</taxon>
        <taxon>Hexapoda</taxon>
        <taxon>Insecta</taxon>
        <taxon>Pterygota</taxon>
        <taxon>Neoptera</taxon>
        <taxon>Endopterygota</taxon>
        <taxon>Coleoptera</taxon>
        <taxon>Polyphaga</taxon>
        <taxon>Cucujiformia</taxon>
        <taxon>Tenebrionidae</taxon>
        <taxon>Tenebrio</taxon>
    </lineage>
</organism>
<dbReference type="Pfam" id="PF00564">
    <property type="entry name" value="PB1"/>
    <property type="match status" value="1"/>
</dbReference>
<comment type="caution">
    <text evidence="9">The sequence shown here is derived from an EMBL/GenBank/DDBJ whole genome shotgun (WGS) entry which is preliminary data.</text>
</comment>
<dbReference type="GO" id="GO:0007098">
    <property type="term" value="P:centrosome cycle"/>
    <property type="evidence" value="ECO:0007669"/>
    <property type="project" value="TreeGrafter"/>
</dbReference>
<dbReference type="InterPro" id="IPR000462">
    <property type="entry name" value="CDP-OH_P_trans"/>
</dbReference>
<dbReference type="GO" id="GO:0016780">
    <property type="term" value="F:phosphotransferase activity, for other substituted phosphate groups"/>
    <property type="evidence" value="ECO:0007669"/>
    <property type="project" value="InterPro"/>
</dbReference>
<evidence type="ECO:0000256" key="1">
    <source>
        <dbReference type="ARBA" id="ARBA00022679"/>
    </source>
</evidence>
<dbReference type="InterPro" id="IPR036034">
    <property type="entry name" value="PDZ_sf"/>
</dbReference>
<dbReference type="AlphaFoldDB" id="A0A8J6HRS2"/>
<evidence type="ECO:0000256" key="4">
    <source>
        <dbReference type="SAM" id="MobiDB-lite"/>
    </source>
</evidence>
<protein>
    <submittedName>
        <fullName evidence="9">Uncharacterized protein</fullName>
    </submittedName>
</protein>
<keyword evidence="10" id="KW-1185">Reference proteome</keyword>
<feature type="compositionally biased region" description="Polar residues" evidence="4">
    <location>
        <begin position="604"/>
        <end position="622"/>
    </location>
</feature>
<dbReference type="InterPro" id="IPR043130">
    <property type="entry name" value="CDP-OH_PTrfase_TM_dom"/>
</dbReference>
<dbReference type="CDD" id="cd06718">
    <property type="entry name" value="PDZ_Par6-like"/>
    <property type="match status" value="1"/>
</dbReference>
<dbReference type="InterPro" id="IPR000297">
    <property type="entry name" value="PPIase_PpiC"/>
</dbReference>
<dbReference type="PANTHER" id="PTHR14102">
    <property type="entry name" value="PAR-6-RELATED"/>
    <property type="match status" value="1"/>
</dbReference>
<dbReference type="PANTHER" id="PTHR14102:SF11">
    <property type="entry name" value="LD29223P"/>
    <property type="match status" value="1"/>
</dbReference>
<dbReference type="InterPro" id="IPR046357">
    <property type="entry name" value="PPIase_dom_sf"/>
</dbReference>
<dbReference type="FunFam" id="1.20.120.1760:FF:000016">
    <property type="entry name" value="ethanolaminephosphotransferase 1"/>
    <property type="match status" value="1"/>
</dbReference>
<dbReference type="SUPFAM" id="SSF50156">
    <property type="entry name" value="PDZ domain-like"/>
    <property type="match status" value="1"/>
</dbReference>
<feature type="region of interest" description="Disordered" evidence="4">
    <location>
        <begin position="1"/>
        <end position="32"/>
    </location>
</feature>
<keyword evidence="1 3" id="KW-0808">Transferase</keyword>
<proteinExistence type="inferred from homology"/>
<dbReference type="SUPFAM" id="SSF54277">
    <property type="entry name" value="CAD &amp; PB1 domains"/>
    <property type="match status" value="1"/>
</dbReference>
<evidence type="ECO:0000259" key="7">
    <source>
        <dbReference type="PROSITE" id="PS50198"/>
    </source>
</evidence>
<dbReference type="EMBL" id="JABDTM020015408">
    <property type="protein sequence ID" value="KAH0819147.1"/>
    <property type="molecule type" value="Genomic_DNA"/>
</dbReference>
<dbReference type="Gene3D" id="1.20.120.1760">
    <property type="match status" value="1"/>
</dbReference>
<feature type="domain" description="PDZ" evidence="6">
    <location>
        <begin position="499"/>
        <end position="592"/>
    </location>
</feature>
<feature type="region of interest" description="Disordered" evidence="4">
    <location>
        <begin position="596"/>
        <end position="629"/>
    </location>
</feature>
<dbReference type="SMART" id="SM00666">
    <property type="entry name" value="PB1"/>
    <property type="match status" value="1"/>
</dbReference>
<feature type="transmembrane region" description="Helical" evidence="5">
    <location>
        <begin position="295"/>
        <end position="314"/>
    </location>
</feature>
<keyword evidence="5" id="KW-0472">Membrane</keyword>
<dbReference type="InterPro" id="IPR001478">
    <property type="entry name" value="PDZ"/>
</dbReference>
<dbReference type="PROSITE" id="PS51745">
    <property type="entry name" value="PB1"/>
    <property type="match status" value="1"/>
</dbReference>
<dbReference type="GO" id="GO:0016020">
    <property type="term" value="C:membrane"/>
    <property type="evidence" value="ECO:0007669"/>
    <property type="project" value="InterPro"/>
</dbReference>
<reference evidence="9" key="2">
    <citation type="submission" date="2021-08" db="EMBL/GenBank/DDBJ databases">
        <authorList>
            <person name="Eriksson T."/>
        </authorList>
    </citation>
    <scope>NUCLEOTIDE SEQUENCE</scope>
    <source>
        <strain evidence="9">Stoneville</strain>
        <tissue evidence="9">Whole head</tissue>
    </source>
</reference>
<dbReference type="Gene3D" id="2.30.42.10">
    <property type="match status" value="1"/>
</dbReference>
<evidence type="ECO:0000256" key="5">
    <source>
        <dbReference type="SAM" id="Phobius"/>
    </source>
</evidence>
<feature type="transmembrane region" description="Helical" evidence="5">
    <location>
        <begin position="252"/>
        <end position="275"/>
    </location>
</feature>
<dbReference type="PROSITE" id="PS50198">
    <property type="entry name" value="PPIC_PPIASE_2"/>
    <property type="match status" value="1"/>
</dbReference>
<name>A0A8J6HRS2_TENMO</name>
<evidence type="ECO:0000259" key="6">
    <source>
        <dbReference type="PROSITE" id="PS50106"/>
    </source>
</evidence>
<feature type="transmembrane region" description="Helical" evidence="5">
    <location>
        <begin position="119"/>
        <end position="137"/>
    </location>
</feature>
<sequence length="657" mass="73289">MPPKSAKGGSKGARKSKGDESGDKSKEKKGGTAVKVRHILCEKQGKCLEALEKLKAGQKFPEVAAAYSEDKARQGGDLGWMTRGSMYSCKDTGPLSIYVMHPFWNWLVQFCPKWVAPNLMTFSGFLFAVLTFMLFAWKDYGFYASDPDHPEFPALPRWTFTVAALFLFLAYTLDGIDGKQARRTGSSGPLGELFDHGLDSFTAGLIPVAAYSLFGRGPKYSIIPFRMFFILWNVLFNFYLSHWEKYNTGVLFLPWGYDFSMWGTILAFLLAGVTGHESWQFILPGGITTGLMFEILLYSMALLTNVPVILNNIYVSYQEKTGHMRSFSEAMRPLVPVTAFFLITLSWISLSPSNILERDPRAVFVFDAEFRRFSVERDLQARFEEFRDLLERLHRLRDIAFLVSYIDPSDQDLLPINNDDNLRRALTNAKPLLRVIIQRKGDSLEELNGYGTIKPRNLISSILGGTPGKTKTLAISNPHDFRQVSSIIDVDIVPETCRRVRLLKHGSDKPLGFYIRDGTSVRVTQSGLEKIPGIFISRLVPGGLAESTGLLAVNDEVLEVNGIEVAGKTLDQVTDMMVANSSNLIITVKPANQRTVAPVRRGSFSRNSQLSSGSQQSHTTAGSDPEDKYDQDEIVDLTAPTTNLEETHSSEDGILHL</sequence>
<dbReference type="Gene3D" id="3.10.50.40">
    <property type="match status" value="1"/>
</dbReference>
<evidence type="ECO:0000313" key="10">
    <source>
        <dbReference type="Proteomes" id="UP000719412"/>
    </source>
</evidence>
<accession>A0A8J6HRS2</accession>
<comment type="similarity">
    <text evidence="3">Belongs to the CDP-alcohol phosphatidyltransferase class-I family.</text>
</comment>
<evidence type="ECO:0000256" key="3">
    <source>
        <dbReference type="RuleBase" id="RU003750"/>
    </source>
</evidence>